<sequence>MTDEPMDATLTDPALASAVLEVEAHVGREGWDQPARLYALVDTMRFLEAEPQMAQAMGLADSAVPGSLTAIEQEQYSSDNPIEQALESIVWPPTVDGCCVVVERLVLPPEVDPEIPEDPEEAAAFARQHPLRQEVRMVAGATRAGATYCALRLKAHDDEQSVVDGTDLVPGLVELVLGTLRDADEVQA</sequence>
<name>A0ABQ1QK34_9ACTN</name>
<dbReference type="EMBL" id="BMCK01000005">
    <property type="protein sequence ID" value="GGD28286.1"/>
    <property type="molecule type" value="Genomic_DNA"/>
</dbReference>
<proteinExistence type="predicted"/>
<dbReference type="InterPro" id="IPR047681">
    <property type="entry name" value="PPA1309-like"/>
</dbReference>
<dbReference type="Proteomes" id="UP000630594">
    <property type="component" value="Unassembled WGS sequence"/>
</dbReference>
<reference evidence="2" key="1">
    <citation type="journal article" date="2019" name="Int. J. Syst. Evol. Microbiol.">
        <title>The Global Catalogue of Microorganisms (GCM) 10K type strain sequencing project: providing services to taxonomists for standard genome sequencing and annotation.</title>
        <authorList>
            <consortium name="The Broad Institute Genomics Platform"/>
            <consortium name="The Broad Institute Genome Sequencing Center for Infectious Disease"/>
            <person name="Wu L."/>
            <person name="Ma J."/>
        </authorList>
    </citation>
    <scope>NUCLEOTIDE SEQUENCE [LARGE SCALE GENOMIC DNA]</scope>
    <source>
        <strain evidence="2">CCM 7403</strain>
    </source>
</reference>
<organism evidence="1 2">
    <name type="scientific">Nocardioides daphniae</name>
    <dbReference type="NCBI Taxonomy" id="402297"/>
    <lineage>
        <taxon>Bacteria</taxon>
        <taxon>Bacillati</taxon>
        <taxon>Actinomycetota</taxon>
        <taxon>Actinomycetes</taxon>
        <taxon>Propionibacteriales</taxon>
        <taxon>Nocardioidaceae</taxon>
        <taxon>Nocardioides</taxon>
    </lineage>
</organism>
<accession>A0ABQ1QK34</accession>
<protein>
    <submittedName>
        <fullName evidence="1">Uncharacterized protein</fullName>
    </submittedName>
</protein>
<comment type="caution">
    <text evidence="1">The sequence shown here is derived from an EMBL/GenBank/DDBJ whole genome shotgun (WGS) entry which is preliminary data.</text>
</comment>
<keyword evidence="2" id="KW-1185">Reference proteome</keyword>
<dbReference type="RefSeq" id="WP_229721672.1">
    <property type="nucleotide sequence ID" value="NZ_BMCK01000005.1"/>
</dbReference>
<evidence type="ECO:0000313" key="1">
    <source>
        <dbReference type="EMBL" id="GGD28286.1"/>
    </source>
</evidence>
<evidence type="ECO:0000313" key="2">
    <source>
        <dbReference type="Proteomes" id="UP000630594"/>
    </source>
</evidence>
<dbReference type="NCBIfam" id="NF040618">
    <property type="entry name" value="PPA1309_fam"/>
    <property type="match status" value="1"/>
</dbReference>
<gene>
    <name evidence="1" type="ORF">GCM10007231_29760</name>
</gene>